<evidence type="ECO:0000313" key="2">
    <source>
        <dbReference type="EMBL" id="KAA2254959.1"/>
    </source>
</evidence>
<gene>
    <name evidence="2" type="ORF">F0L68_29760</name>
</gene>
<reference evidence="2 3" key="2">
    <citation type="submission" date="2019-09" db="EMBL/GenBank/DDBJ databases">
        <authorList>
            <person name="Jin C."/>
        </authorList>
    </citation>
    <scope>NUCLEOTIDE SEQUENCE [LARGE SCALE GENOMIC DNA]</scope>
    <source>
        <strain evidence="2 3">AN110305</strain>
    </source>
</reference>
<dbReference type="RefSeq" id="WP_149853147.1">
    <property type="nucleotide sequence ID" value="NZ_VUOB01000059.1"/>
</dbReference>
<proteinExistence type="predicted"/>
<reference evidence="2 3" key="1">
    <citation type="submission" date="2019-09" db="EMBL/GenBank/DDBJ databases">
        <title>Goodfellowia gen. nov., a new genus of the Pseudonocardineae related to Actinoalloteichus, containing Goodfellowia coeruleoviolacea gen. nov., comb. nov. gen. nov., comb. nov.</title>
        <authorList>
            <person name="Labeda D."/>
        </authorList>
    </citation>
    <scope>NUCLEOTIDE SEQUENCE [LARGE SCALE GENOMIC DNA]</scope>
    <source>
        <strain evidence="2 3">AN110305</strain>
    </source>
</reference>
<evidence type="ECO:0000259" key="1">
    <source>
        <dbReference type="Pfam" id="PF04149"/>
    </source>
</evidence>
<accession>A0A5B2WX00</accession>
<organism evidence="2 3">
    <name type="scientific">Solihabitans fulvus</name>
    <dbReference type="NCBI Taxonomy" id="1892852"/>
    <lineage>
        <taxon>Bacteria</taxon>
        <taxon>Bacillati</taxon>
        <taxon>Actinomycetota</taxon>
        <taxon>Actinomycetes</taxon>
        <taxon>Pseudonocardiales</taxon>
        <taxon>Pseudonocardiaceae</taxon>
        <taxon>Solihabitans</taxon>
    </lineage>
</organism>
<sequence length="68" mass="7403">MTAHTRLLASWRKSSYSANEENCVEVAFTPAMVGLRDSKSPAAGHIEVHPSTFRAFVDGIKATRPDSV</sequence>
<dbReference type="Pfam" id="PF04149">
    <property type="entry name" value="DUF397"/>
    <property type="match status" value="1"/>
</dbReference>
<name>A0A5B2WX00_9PSEU</name>
<keyword evidence="3" id="KW-1185">Reference proteome</keyword>
<protein>
    <submittedName>
        <fullName evidence="2">DUF397 domain-containing protein</fullName>
    </submittedName>
</protein>
<dbReference type="Proteomes" id="UP000323454">
    <property type="component" value="Unassembled WGS sequence"/>
</dbReference>
<dbReference type="EMBL" id="VUOB01000059">
    <property type="protein sequence ID" value="KAA2254959.1"/>
    <property type="molecule type" value="Genomic_DNA"/>
</dbReference>
<dbReference type="OrthoDB" id="3635801at2"/>
<dbReference type="AlphaFoldDB" id="A0A5B2WX00"/>
<feature type="domain" description="DUF397" evidence="1">
    <location>
        <begin position="9"/>
        <end position="61"/>
    </location>
</feature>
<dbReference type="InterPro" id="IPR007278">
    <property type="entry name" value="DUF397"/>
</dbReference>
<evidence type="ECO:0000313" key="3">
    <source>
        <dbReference type="Proteomes" id="UP000323454"/>
    </source>
</evidence>
<comment type="caution">
    <text evidence="2">The sequence shown here is derived from an EMBL/GenBank/DDBJ whole genome shotgun (WGS) entry which is preliminary data.</text>
</comment>